<dbReference type="Proteomes" id="UP000623958">
    <property type="component" value="Unassembled WGS sequence"/>
</dbReference>
<evidence type="ECO:0000313" key="2">
    <source>
        <dbReference type="Proteomes" id="UP000623958"/>
    </source>
</evidence>
<gene>
    <name evidence="1" type="ORF">GCM10009090_28110</name>
</gene>
<accession>A0A919KJL7</accession>
<name>A0A919KJL7_9XANT</name>
<sequence length="158" mass="17148">MTAFRLYALDASLFAPLFALDDAALGARGIVRRIVASERGTPCRVSLENARIGEEVLLLPFEHHAVASPYRASGPIFVRRGAATARPEVDEVPPCVSTRLMSLRAYDAAGMMVEAVVREGRDVAAWLRQAFGDPAVAYVHLHSARHGCYSCRAERAAP</sequence>
<comment type="caution">
    <text evidence="1">The sequence shown here is derived from an EMBL/GenBank/DDBJ whole genome shotgun (WGS) entry which is preliminary data.</text>
</comment>
<evidence type="ECO:0000313" key="1">
    <source>
        <dbReference type="EMBL" id="GHH57239.1"/>
    </source>
</evidence>
<reference evidence="1" key="1">
    <citation type="journal article" date="2014" name="Int. J. Syst. Evol. Microbiol.">
        <title>Complete genome sequence of Corynebacterium casei LMG S-19264T (=DSM 44701T), isolated from a smear-ripened cheese.</title>
        <authorList>
            <consortium name="US DOE Joint Genome Institute (JGI-PGF)"/>
            <person name="Walter F."/>
            <person name="Albersmeier A."/>
            <person name="Kalinowski J."/>
            <person name="Ruckert C."/>
        </authorList>
    </citation>
    <scope>NUCLEOTIDE SEQUENCE</scope>
    <source>
        <strain evidence="1">JCM 13306</strain>
    </source>
</reference>
<protein>
    <recommendedName>
        <fullName evidence="3">DUF1203 domain-containing protein</fullName>
    </recommendedName>
</protein>
<proteinExistence type="predicted"/>
<dbReference type="PIRSF" id="PIRSF034110">
    <property type="entry name" value="DUF1203"/>
    <property type="match status" value="1"/>
</dbReference>
<reference evidence="1" key="2">
    <citation type="submission" date="2020-09" db="EMBL/GenBank/DDBJ databases">
        <authorList>
            <person name="Sun Q."/>
            <person name="Ohkuma M."/>
        </authorList>
    </citation>
    <scope>NUCLEOTIDE SEQUENCE</scope>
    <source>
        <strain evidence="1">JCM 13306</strain>
    </source>
</reference>
<dbReference type="Pfam" id="PF06718">
    <property type="entry name" value="DUF1203"/>
    <property type="match status" value="1"/>
</dbReference>
<dbReference type="EMBL" id="BNBA01000024">
    <property type="protein sequence ID" value="GHH57239.1"/>
    <property type="molecule type" value="Genomic_DNA"/>
</dbReference>
<dbReference type="AlphaFoldDB" id="A0A919KJL7"/>
<dbReference type="InterPro" id="IPR009593">
    <property type="entry name" value="DUF1203"/>
</dbReference>
<evidence type="ECO:0008006" key="3">
    <source>
        <dbReference type="Google" id="ProtNLM"/>
    </source>
</evidence>
<dbReference type="RefSeq" id="WP_434029656.1">
    <property type="nucleotide sequence ID" value="NZ_BNBA01000024.1"/>
</dbReference>
<organism evidence="1 2">
    <name type="scientific">Xanthomonas boreopolis</name>
    <dbReference type="NCBI Taxonomy" id="86183"/>
    <lineage>
        <taxon>Bacteria</taxon>
        <taxon>Pseudomonadati</taxon>
        <taxon>Pseudomonadota</taxon>
        <taxon>Gammaproteobacteria</taxon>
        <taxon>Lysobacterales</taxon>
        <taxon>Lysobacteraceae</taxon>
        <taxon>Xanthomonas</taxon>
    </lineage>
</organism>
<keyword evidence="2" id="KW-1185">Reference proteome</keyword>